<dbReference type="InterPro" id="IPR003879">
    <property type="entry name" value="Butyrophylin_SPRY"/>
</dbReference>
<dbReference type="InterPro" id="IPR000315">
    <property type="entry name" value="Znf_B-box"/>
</dbReference>
<evidence type="ECO:0000256" key="4">
    <source>
        <dbReference type="ARBA" id="ARBA00022771"/>
    </source>
</evidence>
<evidence type="ECO:0000256" key="6">
    <source>
        <dbReference type="ARBA" id="ARBA00034460"/>
    </source>
</evidence>
<comment type="function">
    <text evidence="6">Neurotoxin that produces dose-dependent hypolocomotion and hyperalgesia in mice. May directly act on the central nervous system, as it is 6500-fold more potent when administered intracerebroventricularly than intraperitoneal.</text>
</comment>
<keyword evidence="5" id="KW-0862">Zinc</keyword>
<keyword evidence="13" id="KW-1185">Reference proteome</keyword>
<feature type="domain" description="B30.2/SPRY" evidence="11">
    <location>
        <begin position="313"/>
        <end position="499"/>
    </location>
</feature>
<reference evidence="12" key="2">
    <citation type="submission" date="2025-08" db="UniProtKB">
        <authorList>
            <consortium name="Ensembl"/>
        </authorList>
    </citation>
    <scope>IDENTIFICATION</scope>
</reference>
<name>A0A670K9K6_PODMU</name>
<dbReference type="InterPro" id="IPR013083">
    <property type="entry name" value="Znf_RING/FYVE/PHD"/>
</dbReference>
<dbReference type="InterPro" id="IPR006574">
    <property type="entry name" value="PRY"/>
</dbReference>
<dbReference type="Gene3D" id="3.30.40.10">
    <property type="entry name" value="Zinc/RING finger domain, C3HC4 (zinc finger)"/>
    <property type="match status" value="1"/>
</dbReference>
<dbReference type="KEGG" id="pmua:114588590"/>
<evidence type="ECO:0000256" key="2">
    <source>
        <dbReference type="ARBA" id="ARBA00022699"/>
    </source>
</evidence>
<dbReference type="CDD" id="cd12888">
    <property type="entry name" value="SPRY_PRY_TRIM7_like"/>
    <property type="match status" value="1"/>
</dbReference>
<dbReference type="InterPro" id="IPR001870">
    <property type="entry name" value="B30.2/SPRY"/>
</dbReference>
<evidence type="ECO:0000256" key="5">
    <source>
        <dbReference type="ARBA" id="ARBA00022833"/>
    </source>
</evidence>
<evidence type="ECO:0000256" key="8">
    <source>
        <dbReference type="SAM" id="Coils"/>
    </source>
</evidence>
<dbReference type="PANTHER" id="PTHR24103">
    <property type="entry name" value="E3 UBIQUITIN-PROTEIN LIGASE TRIM"/>
    <property type="match status" value="1"/>
</dbReference>
<dbReference type="Pfam" id="PF00643">
    <property type="entry name" value="zf-B_box"/>
    <property type="match status" value="1"/>
</dbReference>
<dbReference type="AlphaFoldDB" id="A0A670K9K6"/>
<protein>
    <submittedName>
        <fullName evidence="12">Zinc finger protein RFP-like</fullName>
    </submittedName>
</protein>
<dbReference type="RefSeq" id="XP_028569826.1">
    <property type="nucleotide sequence ID" value="XM_028713993.1"/>
</dbReference>
<dbReference type="SMART" id="SM00184">
    <property type="entry name" value="RING"/>
    <property type="match status" value="1"/>
</dbReference>
<dbReference type="PROSITE" id="PS00518">
    <property type="entry name" value="ZF_RING_1"/>
    <property type="match status" value="1"/>
</dbReference>
<dbReference type="FunFam" id="2.60.120.920:FF:000004">
    <property type="entry name" value="Butyrophilin subfamily 1 member A1"/>
    <property type="match status" value="1"/>
</dbReference>
<keyword evidence="2" id="KW-0528">Neurotoxin</keyword>
<reference evidence="12" key="3">
    <citation type="submission" date="2025-09" db="UniProtKB">
        <authorList>
            <consortium name="Ensembl"/>
        </authorList>
    </citation>
    <scope>IDENTIFICATION</scope>
</reference>
<dbReference type="OMA" id="PWLWVWP"/>
<dbReference type="OrthoDB" id="6270329at2759"/>
<evidence type="ECO:0000259" key="10">
    <source>
        <dbReference type="PROSITE" id="PS50119"/>
    </source>
</evidence>
<proteinExistence type="inferred from homology"/>
<keyword evidence="8" id="KW-0175">Coiled coil</keyword>
<dbReference type="CDD" id="cd16594">
    <property type="entry name" value="RING-HC_TRIM7-like_C-IV"/>
    <property type="match status" value="1"/>
</dbReference>
<feature type="coiled-coil region" evidence="8">
    <location>
        <begin position="154"/>
        <end position="209"/>
    </location>
</feature>
<organism evidence="12 13">
    <name type="scientific">Podarcis muralis</name>
    <name type="common">Wall lizard</name>
    <name type="synonym">Lacerta muralis</name>
    <dbReference type="NCBI Taxonomy" id="64176"/>
    <lineage>
        <taxon>Eukaryota</taxon>
        <taxon>Metazoa</taxon>
        <taxon>Chordata</taxon>
        <taxon>Craniata</taxon>
        <taxon>Vertebrata</taxon>
        <taxon>Euteleostomi</taxon>
        <taxon>Lepidosauria</taxon>
        <taxon>Squamata</taxon>
        <taxon>Bifurcata</taxon>
        <taxon>Unidentata</taxon>
        <taxon>Episquamata</taxon>
        <taxon>Laterata</taxon>
        <taxon>Lacertibaenia</taxon>
        <taxon>Lacertidae</taxon>
        <taxon>Podarcis</taxon>
    </lineage>
</organism>
<dbReference type="CDD" id="cd19762">
    <property type="entry name" value="Bbox2_TRIM7-like"/>
    <property type="match status" value="1"/>
</dbReference>
<comment type="similarity">
    <text evidence="1">Belongs to the ohanin/vespryn family.</text>
</comment>
<feature type="domain" description="B box-type" evidence="10">
    <location>
        <begin position="90"/>
        <end position="131"/>
    </location>
</feature>
<dbReference type="GeneTree" id="ENSGT01030000234669"/>
<accession>A0A670K9K6</accession>
<dbReference type="Pfam" id="PF15227">
    <property type="entry name" value="zf-C3HC4_4"/>
    <property type="match status" value="1"/>
</dbReference>
<dbReference type="InterPro" id="IPR043136">
    <property type="entry name" value="B30.2/SPRY_sf"/>
</dbReference>
<evidence type="ECO:0000313" key="13">
    <source>
        <dbReference type="Proteomes" id="UP000472272"/>
    </source>
</evidence>
<dbReference type="InterPro" id="IPR013320">
    <property type="entry name" value="ConA-like_dom_sf"/>
</dbReference>
<dbReference type="Pfam" id="PF13765">
    <property type="entry name" value="PRY"/>
    <property type="match status" value="1"/>
</dbReference>
<gene>
    <name evidence="12" type="primary">LOC114588590</name>
</gene>
<keyword evidence="4 7" id="KW-0863">Zinc-finger</keyword>
<keyword evidence="2" id="KW-0800">Toxin</keyword>
<dbReference type="GO" id="GO:0008270">
    <property type="term" value="F:zinc ion binding"/>
    <property type="evidence" value="ECO:0007669"/>
    <property type="project" value="UniProtKB-KW"/>
</dbReference>
<dbReference type="SMART" id="SM00336">
    <property type="entry name" value="BBOX"/>
    <property type="match status" value="1"/>
</dbReference>
<dbReference type="PRINTS" id="PR01407">
    <property type="entry name" value="BUTYPHLNCDUF"/>
</dbReference>
<dbReference type="Proteomes" id="UP000472272">
    <property type="component" value="Chromosome 18"/>
</dbReference>
<dbReference type="SUPFAM" id="SSF57850">
    <property type="entry name" value="RING/U-box"/>
    <property type="match status" value="1"/>
</dbReference>
<dbReference type="GeneID" id="114588590"/>
<dbReference type="PROSITE" id="PS50188">
    <property type="entry name" value="B302_SPRY"/>
    <property type="match status" value="1"/>
</dbReference>
<evidence type="ECO:0000259" key="11">
    <source>
        <dbReference type="PROSITE" id="PS50188"/>
    </source>
</evidence>
<dbReference type="Gene3D" id="2.60.120.920">
    <property type="match status" value="1"/>
</dbReference>
<evidence type="ECO:0000256" key="7">
    <source>
        <dbReference type="PROSITE-ProRule" id="PRU00024"/>
    </source>
</evidence>
<evidence type="ECO:0000256" key="1">
    <source>
        <dbReference type="ARBA" id="ARBA00009651"/>
    </source>
</evidence>
<evidence type="ECO:0000256" key="3">
    <source>
        <dbReference type="ARBA" id="ARBA00022723"/>
    </source>
</evidence>
<dbReference type="InterPro" id="IPR050143">
    <property type="entry name" value="TRIM/RBCC"/>
</dbReference>
<sequence length="499" mass="57414">MDASALLGNLSKEASCSICLEYFKEPVSVHCGHNFCQACITQCWWGQETGVSCPQCGESSHQKSFRENQHLARIVEIVKCLNLEAAKALEEGKVCEKHLEHLKVFCKDDKIPICLVCTISNEHQHHAVVPIEEAVQDYKEHFQMQLKIWKQKTEELQALKLAEARRRLKRLERLDSEGKKIVSEFEQLYQFLEDQEEFLLARLEQLQKEVIMEEKTTTSEISKLRDLVRDVEERCKQPVSEFFQDLKNTLSRCEDQKTQKPAGCSQDLEKILDAFSEKRMHLEEILKKFKAAVSVELESISLSKEELGVRKGRTRLFELPYAEVKKRGTRVNVTLDGDTANPFLVLSADQKSVRLGDAWQDVADNPERFDPYPCVLGCEGLTSGRHYWEVEVASGKHWAVGFAKESVKRKGQITPSPEEQIWALQQSGDLLEALTYPPTILPSGNCPRRVWVFLDYEEERVAFFDADTSVLIYVFSPAMFSHERIFPWLWVWPGTELRI</sequence>
<dbReference type="SMART" id="SM00449">
    <property type="entry name" value="SPRY"/>
    <property type="match status" value="1"/>
</dbReference>
<dbReference type="PROSITE" id="PS50119">
    <property type="entry name" value="ZF_BBOX"/>
    <property type="match status" value="1"/>
</dbReference>
<evidence type="ECO:0000313" key="12">
    <source>
        <dbReference type="Ensembl" id="ENSPMRP00000033035.1"/>
    </source>
</evidence>
<dbReference type="Ensembl" id="ENSPMRT00000035052.1">
    <property type="protein sequence ID" value="ENSPMRP00000033035.1"/>
    <property type="gene ID" value="ENSPMRG00000021413.1"/>
</dbReference>
<dbReference type="InterPro" id="IPR001841">
    <property type="entry name" value="Znf_RING"/>
</dbReference>
<evidence type="ECO:0000259" key="9">
    <source>
        <dbReference type="PROSITE" id="PS50089"/>
    </source>
</evidence>
<dbReference type="InterPro" id="IPR003877">
    <property type="entry name" value="SPRY_dom"/>
</dbReference>
<keyword evidence="3" id="KW-0479">Metal-binding</keyword>
<dbReference type="Pfam" id="PF00622">
    <property type="entry name" value="SPRY"/>
    <property type="match status" value="1"/>
</dbReference>
<dbReference type="SUPFAM" id="SSF57845">
    <property type="entry name" value="B-box zinc-binding domain"/>
    <property type="match status" value="1"/>
</dbReference>
<dbReference type="Gene3D" id="3.30.160.60">
    <property type="entry name" value="Classic Zinc Finger"/>
    <property type="match status" value="1"/>
</dbReference>
<dbReference type="PROSITE" id="PS50089">
    <property type="entry name" value="ZF_RING_2"/>
    <property type="match status" value="1"/>
</dbReference>
<feature type="domain" description="RING-type" evidence="9">
    <location>
        <begin position="16"/>
        <end position="56"/>
    </location>
</feature>
<reference evidence="12 13" key="1">
    <citation type="journal article" date="2019" name="Proc. Natl. Acad. Sci. U.S.A.">
        <title>Regulatory changes in pterin and carotenoid genes underlie balanced color polymorphisms in the wall lizard.</title>
        <authorList>
            <person name="Andrade P."/>
            <person name="Pinho C."/>
            <person name="Perez I de Lanuza G."/>
            <person name="Afonso S."/>
            <person name="Brejcha J."/>
            <person name="Rubin C.J."/>
            <person name="Wallerman O."/>
            <person name="Pereira P."/>
            <person name="Sabatino S.J."/>
            <person name="Bellati A."/>
            <person name="Pellitteri-Rosa D."/>
            <person name="Bosakova Z."/>
            <person name="Bunikis I."/>
            <person name="Carretero M.A."/>
            <person name="Feiner N."/>
            <person name="Marsik P."/>
            <person name="Pauperio F."/>
            <person name="Salvi D."/>
            <person name="Soler L."/>
            <person name="While G.M."/>
            <person name="Uller T."/>
            <person name="Font E."/>
            <person name="Andersson L."/>
            <person name="Carneiro M."/>
        </authorList>
    </citation>
    <scope>NUCLEOTIDE SEQUENCE</scope>
</reference>
<dbReference type="SMART" id="SM00589">
    <property type="entry name" value="PRY"/>
    <property type="match status" value="1"/>
</dbReference>
<dbReference type="InterPro" id="IPR017907">
    <property type="entry name" value="Znf_RING_CS"/>
</dbReference>
<dbReference type="SUPFAM" id="SSF49899">
    <property type="entry name" value="Concanavalin A-like lectins/glucanases"/>
    <property type="match status" value="1"/>
</dbReference>